<sequence length="277" mass="31646">MFEIRTLQADEHSFLLEMLYESIFIDESKKPPLNELLYSSDMLKYHTNWGRAGDRALLAVNSEGERIGAVWFRLLQEAERGYGYVDDYTPELGLAVNKAGRGQGMGRSLMLAILKQAKEDGYHRLSLSVDPSNSEAVNLYKSLGFVEVGIEGTSITMVTELDESEFIQQIRELEESHLRPDVRVSSEKLGFILADDFVEIGSSGRMYNKKECLTDGVFLDEMSIHEFNLRRLSVNAVLTTYRIDNKTKNSQTLRSSIWKHIDGRWQLYFHQGTVKNT</sequence>
<dbReference type="InterPro" id="IPR016181">
    <property type="entry name" value="Acyl_CoA_acyltransferase"/>
</dbReference>
<dbReference type="InterPro" id="IPR050680">
    <property type="entry name" value="YpeA/RimI_acetyltransf"/>
</dbReference>
<dbReference type="Gene3D" id="3.10.450.50">
    <property type="match status" value="1"/>
</dbReference>
<reference evidence="4 5" key="1">
    <citation type="submission" date="2023-07" db="EMBL/GenBank/DDBJ databases">
        <title>Genomic Encyclopedia of Type Strains, Phase IV (KMG-IV): sequencing the most valuable type-strain genomes for metagenomic binning, comparative biology and taxonomic classification.</title>
        <authorList>
            <person name="Goeker M."/>
        </authorList>
    </citation>
    <scope>NUCLEOTIDE SEQUENCE [LARGE SCALE GENOMIC DNA]</scope>
    <source>
        <strain evidence="4 5">DSM 19154</strain>
    </source>
</reference>
<dbReference type="Pfam" id="PF00583">
    <property type="entry name" value="Acetyltransf_1"/>
    <property type="match status" value="1"/>
</dbReference>
<protein>
    <submittedName>
        <fullName evidence="4">GNAT superfamily N-acetyltransferase</fullName>
    </submittedName>
</protein>
<evidence type="ECO:0000256" key="2">
    <source>
        <dbReference type="ARBA" id="ARBA00023315"/>
    </source>
</evidence>
<accession>A0ABT9YLN9</accession>
<evidence type="ECO:0000259" key="3">
    <source>
        <dbReference type="PROSITE" id="PS51186"/>
    </source>
</evidence>
<dbReference type="InterPro" id="IPR032710">
    <property type="entry name" value="NTF2-like_dom_sf"/>
</dbReference>
<keyword evidence="2" id="KW-0012">Acyltransferase</keyword>
<feature type="domain" description="N-acetyltransferase" evidence="3">
    <location>
        <begin position="2"/>
        <end position="162"/>
    </location>
</feature>
<keyword evidence="5" id="KW-1185">Reference proteome</keyword>
<dbReference type="RefSeq" id="WP_306985095.1">
    <property type="nucleotide sequence ID" value="NZ_JAUSUA010000006.1"/>
</dbReference>
<dbReference type="InterPro" id="IPR000182">
    <property type="entry name" value="GNAT_dom"/>
</dbReference>
<dbReference type="Proteomes" id="UP001225034">
    <property type="component" value="Unassembled WGS sequence"/>
</dbReference>
<dbReference type="SUPFAM" id="SSF55729">
    <property type="entry name" value="Acyl-CoA N-acyltransferases (Nat)"/>
    <property type="match status" value="1"/>
</dbReference>
<comment type="caution">
    <text evidence="4">The sequence shown here is derived from an EMBL/GenBank/DDBJ whole genome shotgun (WGS) entry which is preliminary data.</text>
</comment>
<dbReference type="SUPFAM" id="SSF54427">
    <property type="entry name" value="NTF2-like"/>
    <property type="match status" value="1"/>
</dbReference>
<dbReference type="CDD" id="cd04301">
    <property type="entry name" value="NAT_SF"/>
    <property type="match status" value="1"/>
</dbReference>
<dbReference type="Pfam" id="PF14534">
    <property type="entry name" value="DUF4440"/>
    <property type="match status" value="1"/>
</dbReference>
<dbReference type="PANTHER" id="PTHR43420">
    <property type="entry name" value="ACETYLTRANSFERASE"/>
    <property type="match status" value="1"/>
</dbReference>
<dbReference type="EMBL" id="JAUSUA010000006">
    <property type="protein sequence ID" value="MDQ0208772.1"/>
    <property type="molecule type" value="Genomic_DNA"/>
</dbReference>
<evidence type="ECO:0000313" key="5">
    <source>
        <dbReference type="Proteomes" id="UP001225034"/>
    </source>
</evidence>
<proteinExistence type="predicted"/>
<dbReference type="InterPro" id="IPR027843">
    <property type="entry name" value="DUF4440"/>
</dbReference>
<evidence type="ECO:0000256" key="1">
    <source>
        <dbReference type="ARBA" id="ARBA00022679"/>
    </source>
</evidence>
<dbReference type="Gene3D" id="3.40.630.30">
    <property type="match status" value="1"/>
</dbReference>
<dbReference type="PROSITE" id="PS51186">
    <property type="entry name" value="GNAT"/>
    <property type="match status" value="1"/>
</dbReference>
<keyword evidence="1" id="KW-0808">Transferase</keyword>
<evidence type="ECO:0000313" key="4">
    <source>
        <dbReference type="EMBL" id="MDQ0208772.1"/>
    </source>
</evidence>
<gene>
    <name evidence="4" type="ORF">J2S05_003584</name>
</gene>
<organism evidence="4 5">
    <name type="scientific">Alkalicoccobacillus murimartini</name>
    <dbReference type="NCBI Taxonomy" id="171685"/>
    <lineage>
        <taxon>Bacteria</taxon>
        <taxon>Bacillati</taxon>
        <taxon>Bacillota</taxon>
        <taxon>Bacilli</taxon>
        <taxon>Bacillales</taxon>
        <taxon>Bacillaceae</taxon>
        <taxon>Alkalicoccobacillus</taxon>
    </lineage>
</organism>
<name>A0ABT9YLN9_9BACI</name>